<dbReference type="OrthoDB" id="47198at2"/>
<evidence type="ECO:0000313" key="1">
    <source>
        <dbReference type="EMBL" id="ORM55295.1"/>
    </source>
</evidence>
<sequence length="86" mass="9445">MALYYYVNKLSGYNENHVVHAAGCAFLPGPADRLFLGSFYQVNAAILQAKKYYPRAMGCDTCCPLNGKSGPDQQQSVALKHTLTSR</sequence>
<dbReference type="Proteomes" id="UP000193933">
    <property type="component" value="Unassembled WGS sequence"/>
</dbReference>
<evidence type="ECO:0000313" key="2">
    <source>
        <dbReference type="Proteomes" id="UP000193933"/>
    </source>
</evidence>
<dbReference type="STRING" id="472705.GCA_001743465_01077"/>
<keyword evidence="2" id="KW-1185">Reference proteome</keyword>
<name>A0A1X1C191_9GAMM</name>
<accession>A0A1X1C191</accession>
<dbReference type="AlphaFoldDB" id="A0A1X1C191"/>
<organism evidence="1 2">
    <name type="scientific">Pantoea conspicua</name>
    <dbReference type="NCBI Taxonomy" id="472705"/>
    <lineage>
        <taxon>Bacteria</taxon>
        <taxon>Pseudomonadati</taxon>
        <taxon>Pseudomonadota</taxon>
        <taxon>Gammaproteobacteria</taxon>
        <taxon>Enterobacterales</taxon>
        <taxon>Erwiniaceae</taxon>
        <taxon>Pantoea</taxon>
    </lineage>
</organism>
<comment type="caution">
    <text evidence="1">The sequence shown here is derived from an EMBL/GenBank/DDBJ whole genome shotgun (WGS) entry which is preliminary data.</text>
</comment>
<reference evidence="1 2" key="1">
    <citation type="journal article" date="2017" name="Antonie Van Leeuwenhoek">
        <title>Phylogenomic resolution of the bacterial genus Pantoea and its relationship with Erwinia and Tatumella.</title>
        <authorList>
            <person name="Palmer M."/>
            <person name="Steenkamp E.T."/>
            <person name="Coetzee M.P."/>
            <person name="Chan W.Y."/>
            <person name="van Zyl E."/>
            <person name="De Maayer P."/>
            <person name="Coutinho T.A."/>
            <person name="Blom J."/>
            <person name="Smits T.H."/>
            <person name="Duffy B."/>
            <person name="Venter S.N."/>
        </authorList>
    </citation>
    <scope>NUCLEOTIDE SEQUENCE [LARGE SCALE GENOMIC DNA]</scope>
    <source>
        <strain evidence="1 2">LMG 24534</strain>
    </source>
</reference>
<gene>
    <name evidence="1" type="ORF">HA41_02975</name>
</gene>
<protein>
    <submittedName>
        <fullName evidence="1">Uncharacterized protein</fullName>
    </submittedName>
</protein>
<proteinExistence type="predicted"/>
<dbReference type="EMBL" id="MLFN01000004">
    <property type="protein sequence ID" value="ORM55295.1"/>
    <property type="molecule type" value="Genomic_DNA"/>
</dbReference>
<dbReference type="RefSeq" id="WP_094119537.1">
    <property type="nucleotide sequence ID" value="NZ_MLFN01000004.1"/>
</dbReference>